<protein>
    <submittedName>
        <fullName evidence="1">Uncharacterized protein</fullName>
    </submittedName>
</protein>
<organism evidence="1 2">
    <name type="scientific">Micromonospora rosaria</name>
    <dbReference type="NCBI Taxonomy" id="47874"/>
    <lineage>
        <taxon>Bacteria</taxon>
        <taxon>Bacillati</taxon>
        <taxon>Actinomycetota</taxon>
        <taxon>Actinomycetes</taxon>
        <taxon>Micromonosporales</taxon>
        <taxon>Micromonosporaceae</taxon>
        <taxon>Micromonospora</taxon>
    </lineage>
</organism>
<evidence type="ECO:0000313" key="2">
    <source>
        <dbReference type="Proteomes" id="UP000070620"/>
    </source>
</evidence>
<accession>A0A136PQ43</accession>
<dbReference type="EMBL" id="LRQV01000076">
    <property type="protein sequence ID" value="KXK60326.1"/>
    <property type="molecule type" value="Genomic_DNA"/>
</dbReference>
<comment type="caution">
    <text evidence="1">The sequence shown here is derived from an EMBL/GenBank/DDBJ whole genome shotgun (WGS) entry which is preliminary data.</text>
</comment>
<dbReference type="Pfam" id="PF20218">
    <property type="entry name" value="DUF6578"/>
    <property type="match status" value="1"/>
</dbReference>
<proteinExistence type="predicted"/>
<dbReference type="OrthoDB" id="2084645at2"/>
<gene>
    <name evidence="1" type="ORF">AWW66_19610</name>
</gene>
<dbReference type="Proteomes" id="UP000070620">
    <property type="component" value="Unassembled WGS sequence"/>
</dbReference>
<evidence type="ECO:0000313" key="1">
    <source>
        <dbReference type="EMBL" id="KXK60326.1"/>
    </source>
</evidence>
<reference evidence="1 2" key="1">
    <citation type="submission" date="2016-01" db="EMBL/GenBank/DDBJ databases">
        <title>Whole genome sequence and analysis of Micromonospora rosaria DSM 803, which can produce antibacterial substance rosamicin.</title>
        <authorList>
            <person name="Yang H."/>
            <person name="He X."/>
            <person name="Zhu D."/>
        </authorList>
    </citation>
    <scope>NUCLEOTIDE SEQUENCE [LARGE SCALE GENOMIC DNA]</scope>
    <source>
        <strain evidence="1 2">DSM 803</strain>
    </source>
</reference>
<dbReference type="InterPro" id="IPR046485">
    <property type="entry name" value="DUF6578"/>
</dbReference>
<dbReference type="AlphaFoldDB" id="A0A136PQ43"/>
<name>A0A136PQ43_9ACTN</name>
<keyword evidence="2" id="KW-1185">Reference proteome</keyword>
<dbReference type="RefSeq" id="WP_067368445.1">
    <property type="nucleotide sequence ID" value="NZ_JBIUBN010000034.1"/>
</dbReference>
<sequence length="129" mass="14038">MAIKVWVDDWQMRCCGEPFAVGDRVSWRLRDLDPEWLGLVLGSNLARGVDKAEEHHGGVGEEVLLPVVGIVASIHAVHCRYAPLHGKPSTDLFPVPGSGTMTSVRFADGRDPDRGDLTFAGYVVQLTGE</sequence>